<evidence type="ECO:0000259" key="4">
    <source>
        <dbReference type="Pfam" id="PF12366"/>
    </source>
</evidence>
<feature type="domain" description="IC97/Casc1 N-terminal" evidence="5">
    <location>
        <begin position="113"/>
        <end position="316"/>
    </location>
</feature>
<gene>
    <name evidence="7" type="primary">LOC115883195</name>
</gene>
<dbReference type="OrthoDB" id="297923at2759"/>
<reference evidence="7" key="1">
    <citation type="submission" date="2025-08" db="UniProtKB">
        <authorList>
            <consortium name="RefSeq"/>
        </authorList>
    </citation>
    <scope>IDENTIFICATION</scope>
    <source>
        <tissue evidence="7">Gonads</tissue>
    </source>
</reference>
<feature type="compositionally biased region" description="Polar residues" evidence="3">
    <location>
        <begin position="418"/>
        <end position="427"/>
    </location>
</feature>
<dbReference type="GO" id="GO:0008017">
    <property type="term" value="F:microtubule binding"/>
    <property type="evidence" value="ECO:0007669"/>
    <property type="project" value="TreeGrafter"/>
</dbReference>
<dbReference type="AlphaFoldDB" id="A0A6J2Y0Y6"/>
<keyword evidence="6" id="KW-1185">Reference proteome</keyword>
<dbReference type="PANTHER" id="PTHR20929:SF11">
    <property type="entry name" value="DYNEIN AXONEMAL INTERMEDIATE CHAIN 7"/>
    <property type="match status" value="1"/>
</dbReference>
<keyword evidence="2" id="KW-0175">Coiled coil</keyword>
<feature type="coiled-coil region" evidence="2">
    <location>
        <begin position="101"/>
        <end position="161"/>
    </location>
</feature>
<dbReference type="Proteomes" id="UP000504635">
    <property type="component" value="Unplaced"/>
</dbReference>
<dbReference type="PANTHER" id="PTHR20929">
    <property type="entry name" value="LUNG ADENOMA SUSCEPTIBILITY 1-RELATED"/>
    <property type="match status" value="1"/>
</dbReference>
<evidence type="ECO:0000313" key="6">
    <source>
        <dbReference type="Proteomes" id="UP000504635"/>
    </source>
</evidence>
<sequence length="873" mass="101685">MVDDLGSSKVMLKSLTKVEDDEKKAKKEKKKKEKEEKKEKAKEKKEPKKVEIKKDPVKTAEAEYQAMRKKMDELKKIAMETGILEEKAHVEEGPKKKMSKKEKARQTAEMAEKARQEMEAQMKRLEEMVKKKAEEDRLAAIENERKDAVEHALRLEQLRDSFNLIQDISDYAAQKIQEENEQLEWKKYLACEKLPNAAMCDQMNTYLHLWDQELEVTTVDLASQRTQDVLTLLRTLEELIDTGSNEDNSKLENWIWIRQLFREYQTASLDVATYKLLRNVEHNLNRINIPTADFSFKDDFVTLCIWLRVMLPIPLPNPRRPPKPRIDVNFELMETSILFPAAIDCENAAIRAMYLKYDHMSDLSETFHMPDVPKEYNMDLLEASKYEWRVNLKYKYANRDKKKPQPVVQEATTDQDDNLGQKQTTESPEGKTADTEPVIEPPTEPEDFNSDEEIPMVPFKQLKPTPSQHVIMLEDNLYMETREKLQYNLPEDDINLREFVILGGVYHFNLLAQPPQPQDFITMEMTITGLYLPKKLEVLPFKVVYVPYVPPAEPEPTPVQSLTRSLSMSLRKMPEEVEDETKKQEEALDKLIAVNIKWPQHVIFLELPVVCRWDEEKKLWSKEEILDVRHNEEKCIISFRTGVFGIYGLATYRYANLPFQAYDIKPEEDGSVTVQLTAAILMLEFNIKNGLICISQLQNSPNMTLQDVVGTYYKLNILKRLMKESGIDIFPAFDAFCYVKGTSEKQWPMEKHLYYNIAQISNSFNFSWSRWNVQAGRRKIVLQMRQYLPDKGKQKNHQMLLVTPLKATFIDCTEVSQVFSEKEVESLKFCADLYHLMKTTSGIFIRNKVTKASKDSVCTLAQFLISTRIFSFS</sequence>
<dbReference type="PRINTS" id="PR02043">
    <property type="entry name" value="CANCERSCCP1"/>
</dbReference>
<evidence type="ECO:0000259" key="5">
    <source>
        <dbReference type="Pfam" id="PF15927"/>
    </source>
</evidence>
<dbReference type="GO" id="GO:0005930">
    <property type="term" value="C:axoneme"/>
    <property type="evidence" value="ECO:0007669"/>
    <property type="project" value="TreeGrafter"/>
</dbReference>
<dbReference type="InterPro" id="IPR023247">
    <property type="entry name" value="IC97/Dnai7-like"/>
</dbReference>
<dbReference type="Pfam" id="PF15927">
    <property type="entry name" value="Casc1_N"/>
    <property type="match status" value="1"/>
</dbReference>
<feature type="domain" description="CASC1 C-terminal" evidence="4">
    <location>
        <begin position="619"/>
        <end position="816"/>
    </location>
</feature>
<feature type="compositionally biased region" description="Basic and acidic residues" evidence="3">
    <location>
        <begin position="16"/>
        <end position="25"/>
    </location>
</feature>
<evidence type="ECO:0000256" key="1">
    <source>
        <dbReference type="ARBA" id="ARBA00024332"/>
    </source>
</evidence>
<comment type="similarity">
    <text evidence="1">Belongs to the DNAI7 family.</text>
</comment>
<proteinExistence type="inferred from homology"/>
<dbReference type="KEGG" id="soy:115883195"/>
<protein>
    <submittedName>
        <fullName evidence="7">Protein CASC1-like</fullName>
    </submittedName>
</protein>
<dbReference type="Pfam" id="PF12366">
    <property type="entry name" value="Casc1_C"/>
    <property type="match status" value="1"/>
</dbReference>
<dbReference type="RefSeq" id="XP_030757372.1">
    <property type="nucleotide sequence ID" value="XM_030901512.1"/>
</dbReference>
<evidence type="ECO:0000256" key="2">
    <source>
        <dbReference type="SAM" id="Coils"/>
    </source>
</evidence>
<feature type="region of interest" description="Disordered" evidence="3">
    <location>
        <begin position="1"/>
        <end position="60"/>
    </location>
</feature>
<dbReference type="GO" id="GO:0048487">
    <property type="term" value="F:beta-tubulin binding"/>
    <property type="evidence" value="ECO:0007669"/>
    <property type="project" value="TreeGrafter"/>
</dbReference>
<evidence type="ECO:0000313" key="7">
    <source>
        <dbReference type="RefSeq" id="XP_030757372.1"/>
    </source>
</evidence>
<dbReference type="InterPro" id="IPR031826">
    <property type="entry name" value="IC97/Casc1_N"/>
</dbReference>
<organism evidence="6 7">
    <name type="scientific">Sitophilus oryzae</name>
    <name type="common">Rice weevil</name>
    <name type="synonym">Curculio oryzae</name>
    <dbReference type="NCBI Taxonomy" id="7048"/>
    <lineage>
        <taxon>Eukaryota</taxon>
        <taxon>Metazoa</taxon>
        <taxon>Ecdysozoa</taxon>
        <taxon>Arthropoda</taxon>
        <taxon>Hexapoda</taxon>
        <taxon>Insecta</taxon>
        <taxon>Pterygota</taxon>
        <taxon>Neoptera</taxon>
        <taxon>Endopterygota</taxon>
        <taxon>Coleoptera</taxon>
        <taxon>Polyphaga</taxon>
        <taxon>Cucujiformia</taxon>
        <taxon>Curculionidae</taxon>
        <taxon>Dryophthorinae</taxon>
        <taxon>Sitophilus</taxon>
    </lineage>
</organism>
<feature type="region of interest" description="Disordered" evidence="3">
    <location>
        <begin position="401"/>
        <end position="451"/>
    </location>
</feature>
<dbReference type="InParanoid" id="A0A6J2Y0Y6"/>
<feature type="compositionally biased region" description="Basic and acidic residues" evidence="3">
    <location>
        <begin position="33"/>
        <end position="60"/>
    </location>
</feature>
<accession>A0A6J2Y0Y6</accession>
<name>A0A6J2Y0Y6_SITOR</name>
<dbReference type="InterPro" id="IPR022110">
    <property type="entry name" value="CASC1_C"/>
</dbReference>
<evidence type="ECO:0000256" key="3">
    <source>
        <dbReference type="SAM" id="MobiDB-lite"/>
    </source>
</evidence>
<dbReference type="GeneID" id="115883195"/>
<dbReference type="FunCoup" id="A0A6J2Y0Y6">
    <property type="interactions" value="8"/>
</dbReference>